<dbReference type="SUPFAM" id="SSF46785">
    <property type="entry name" value="Winged helix' DNA-binding domain"/>
    <property type="match status" value="1"/>
</dbReference>
<dbReference type="InterPro" id="IPR058163">
    <property type="entry name" value="LysR-type_TF_proteobact-type"/>
</dbReference>
<dbReference type="Gene3D" id="1.10.10.10">
    <property type="entry name" value="Winged helix-like DNA-binding domain superfamily/Winged helix DNA-binding domain"/>
    <property type="match status" value="1"/>
</dbReference>
<dbReference type="InterPro" id="IPR036390">
    <property type="entry name" value="WH_DNA-bd_sf"/>
</dbReference>
<dbReference type="InterPro" id="IPR005119">
    <property type="entry name" value="LysR_subst-bd"/>
</dbReference>
<dbReference type="InterPro" id="IPR036388">
    <property type="entry name" value="WH-like_DNA-bd_sf"/>
</dbReference>
<dbReference type="InterPro" id="IPR000847">
    <property type="entry name" value="LysR_HTH_N"/>
</dbReference>
<name>A0ABU5IPK6_9BURK</name>
<evidence type="ECO:0000256" key="2">
    <source>
        <dbReference type="ARBA" id="ARBA00023015"/>
    </source>
</evidence>
<proteinExistence type="inferred from homology"/>
<keyword evidence="2" id="KW-0805">Transcription regulation</keyword>
<comment type="caution">
    <text evidence="6">The sequence shown here is derived from an EMBL/GenBank/DDBJ whole genome shotgun (WGS) entry which is preliminary data.</text>
</comment>
<sequence>MDRVQGLQLFIRVVETGSFSKASADMGLTQPTATKHVAALEARLGARLLYRSTRGVTPTEVGALYYDKCKRIAQELEEADNLALLLQSRVGGQLRISTSVAFGRRVMTPLVLRFMREHPDMSVDLSFDDRYVNLVEQGVDVALRMGRLADSTLGARFLGLNPWLLAASPAYLQAHGTPDSAEAVAAHPCLVYSSVQGDERWSFTLPDGRIQTVPVKGPLRSNNLSAVLSACRAGMGLAVLPHYVARVSLNEGALVPVLPTLSLPSQELHAVYPSPKLLPGKVQVFVNWLQAQLGERWWEKNLEQEPAPAAGPAQAHPPA</sequence>
<evidence type="ECO:0000313" key="6">
    <source>
        <dbReference type="EMBL" id="MDZ5460825.1"/>
    </source>
</evidence>
<dbReference type="SUPFAM" id="SSF53850">
    <property type="entry name" value="Periplasmic binding protein-like II"/>
    <property type="match status" value="1"/>
</dbReference>
<evidence type="ECO:0000256" key="4">
    <source>
        <dbReference type="ARBA" id="ARBA00023163"/>
    </source>
</evidence>
<reference evidence="6 7" key="1">
    <citation type="submission" date="2023-11" db="EMBL/GenBank/DDBJ databases">
        <title>Draft genome of Azohydromonas lata strain H1 (DSM1123), a polyhydroxyalkanoate producer.</title>
        <authorList>
            <person name="Traversa D."/>
            <person name="D'Addabbo P."/>
            <person name="Pazzani C."/>
            <person name="Manzari C."/>
            <person name="Chiara M."/>
            <person name="Scrascia M."/>
        </authorList>
    </citation>
    <scope>NUCLEOTIDE SEQUENCE [LARGE SCALE GENOMIC DNA]</scope>
    <source>
        <strain evidence="6 7">H1</strain>
    </source>
</reference>
<dbReference type="Gene3D" id="3.40.190.290">
    <property type="match status" value="1"/>
</dbReference>
<dbReference type="PANTHER" id="PTHR30537:SF5">
    <property type="entry name" value="HTH-TYPE TRANSCRIPTIONAL ACTIVATOR TTDR-RELATED"/>
    <property type="match status" value="1"/>
</dbReference>
<protein>
    <submittedName>
        <fullName evidence="6">LysR family transcriptional regulator</fullName>
    </submittedName>
</protein>
<organism evidence="6 7">
    <name type="scientific">Azohydromonas lata</name>
    <dbReference type="NCBI Taxonomy" id="45677"/>
    <lineage>
        <taxon>Bacteria</taxon>
        <taxon>Pseudomonadati</taxon>
        <taxon>Pseudomonadota</taxon>
        <taxon>Betaproteobacteria</taxon>
        <taxon>Burkholderiales</taxon>
        <taxon>Sphaerotilaceae</taxon>
        <taxon>Azohydromonas</taxon>
    </lineage>
</organism>
<dbReference type="RefSeq" id="WP_322468151.1">
    <property type="nucleotide sequence ID" value="NZ_JAXOJX010000084.1"/>
</dbReference>
<evidence type="ECO:0000256" key="3">
    <source>
        <dbReference type="ARBA" id="ARBA00023125"/>
    </source>
</evidence>
<dbReference type="Pfam" id="PF00126">
    <property type="entry name" value="HTH_1"/>
    <property type="match status" value="1"/>
</dbReference>
<dbReference type="PANTHER" id="PTHR30537">
    <property type="entry name" value="HTH-TYPE TRANSCRIPTIONAL REGULATOR"/>
    <property type="match status" value="1"/>
</dbReference>
<evidence type="ECO:0000259" key="5">
    <source>
        <dbReference type="PROSITE" id="PS50931"/>
    </source>
</evidence>
<dbReference type="CDD" id="cd08422">
    <property type="entry name" value="PBP2_CrgA_like"/>
    <property type="match status" value="1"/>
</dbReference>
<dbReference type="Proteomes" id="UP001293718">
    <property type="component" value="Unassembled WGS sequence"/>
</dbReference>
<dbReference type="Pfam" id="PF03466">
    <property type="entry name" value="LysR_substrate"/>
    <property type="match status" value="1"/>
</dbReference>
<keyword evidence="4" id="KW-0804">Transcription</keyword>
<keyword evidence="7" id="KW-1185">Reference proteome</keyword>
<comment type="similarity">
    <text evidence="1">Belongs to the LysR transcriptional regulatory family.</text>
</comment>
<evidence type="ECO:0000256" key="1">
    <source>
        <dbReference type="ARBA" id="ARBA00009437"/>
    </source>
</evidence>
<keyword evidence="3" id="KW-0238">DNA-binding</keyword>
<gene>
    <name evidence="6" type="ORF">SM757_30040</name>
</gene>
<feature type="domain" description="HTH lysR-type" evidence="5">
    <location>
        <begin position="1"/>
        <end position="59"/>
    </location>
</feature>
<dbReference type="EMBL" id="JAXOJX010000084">
    <property type="protein sequence ID" value="MDZ5460825.1"/>
    <property type="molecule type" value="Genomic_DNA"/>
</dbReference>
<dbReference type="PROSITE" id="PS50931">
    <property type="entry name" value="HTH_LYSR"/>
    <property type="match status" value="1"/>
</dbReference>
<evidence type="ECO:0000313" key="7">
    <source>
        <dbReference type="Proteomes" id="UP001293718"/>
    </source>
</evidence>
<accession>A0ABU5IPK6</accession>